<evidence type="ECO:0000313" key="1">
    <source>
        <dbReference type="EMBL" id="APA94925.1"/>
    </source>
</evidence>
<sequence length="81" mass="9494">MRCILLRVTDASDPWVVVLTRIGEEGWIQDDVRAWLRKWGIDWNPFTDEEARYDTYCTRDSSTVARTFSVRGSKLRRLGLS</sequence>
<accession>A0ABC8AL77</accession>
<reference evidence="1 2" key="1">
    <citation type="submission" date="2016-10" db="EMBL/GenBank/DDBJ databases">
        <title>Genome sequence of Nocardia seriolae strain EM150506, isolated from Anguila japonica.</title>
        <authorList>
            <person name="Han H.-J."/>
        </authorList>
    </citation>
    <scope>NUCLEOTIDE SEQUENCE [LARGE SCALE GENOMIC DNA]</scope>
    <source>
        <strain evidence="1 2">EM150506</strain>
    </source>
</reference>
<evidence type="ECO:0000313" key="2">
    <source>
        <dbReference type="Proteomes" id="UP000180166"/>
    </source>
</evidence>
<dbReference type="Proteomes" id="UP000180166">
    <property type="component" value="Chromosome"/>
</dbReference>
<protein>
    <submittedName>
        <fullName evidence="1">Uncharacterized protein</fullName>
    </submittedName>
</protein>
<name>A0ABC8AL77_9NOCA</name>
<organism evidence="1 2">
    <name type="scientific">Nocardia seriolae</name>
    <dbReference type="NCBI Taxonomy" id="37332"/>
    <lineage>
        <taxon>Bacteria</taxon>
        <taxon>Bacillati</taxon>
        <taxon>Actinomycetota</taxon>
        <taxon>Actinomycetes</taxon>
        <taxon>Mycobacteriales</taxon>
        <taxon>Nocardiaceae</taxon>
        <taxon>Nocardia</taxon>
    </lineage>
</organism>
<dbReference type="EMBL" id="CP017839">
    <property type="protein sequence ID" value="APA94925.1"/>
    <property type="molecule type" value="Genomic_DNA"/>
</dbReference>
<gene>
    <name evidence="1" type="ORF">NS506_00849</name>
</gene>
<dbReference type="KEGG" id="nsr:NS506_00849"/>
<dbReference type="AlphaFoldDB" id="A0ABC8AL77"/>
<proteinExistence type="predicted"/>